<dbReference type="SMART" id="SM00646">
    <property type="entry name" value="Ami_3"/>
    <property type="match status" value="1"/>
</dbReference>
<dbReference type="InterPro" id="IPR036582">
    <property type="entry name" value="Mao_N_sf"/>
</dbReference>
<dbReference type="Gene3D" id="3.40.630.40">
    <property type="entry name" value="Zn-dependent exopeptidases"/>
    <property type="match status" value="1"/>
</dbReference>
<dbReference type="InterPro" id="IPR050695">
    <property type="entry name" value="N-acetylmuramoyl_amidase_3"/>
</dbReference>
<dbReference type="InterPro" id="IPR012854">
    <property type="entry name" value="Cu_amine_oxidase-like_N"/>
</dbReference>
<dbReference type="Pfam" id="PF07833">
    <property type="entry name" value="Cu_amine_oxidN1"/>
    <property type="match status" value="1"/>
</dbReference>
<feature type="signal peptide" evidence="3">
    <location>
        <begin position="1"/>
        <end position="25"/>
    </location>
</feature>
<keyword evidence="1 5" id="KW-0378">Hydrolase</keyword>
<evidence type="ECO:0000256" key="1">
    <source>
        <dbReference type="ARBA" id="ARBA00022801"/>
    </source>
</evidence>
<sequence>MRQTKRAAAFLLMLALLVSFLPVQAAGPNGLLNIEVHNESAGRYEPQQAEKVNISLDGTVIDLTGDVPGLALGGRTMVPIRTVAEALGATVLWPQGSNQVILRKGVDTIVLTLGSANAVVNGKVEPLPDGVPACVVKCQGVERTMVPLRFVSEQLGAQVDWDQETFTAIIISGENDTAYITRIQADYDRQTVFIETDRKLEYRVTDGSGKVTLDVLGAELSAGFPGTIPVDNDFIATVRYAQHGSDLYEGYDHVVRVELTLADGVTREKNLTIEQQDDGILITAFRPQEEAPQVPDTPAEEPTDPVNPSNPIDPSRRTVVIDPGHGGTSSGAVYEGILEKDLTLPISLKLAALLKAAGYNVVMTRSTDVYVGLYERADIANSVDADIFVSIHANAFDDPSVNGLITYYHPSSGRGKRLAQAIQTPACQATGAKNRNIASADFVVLRETDMCAVLVETGFMTNHDELMKLNTSSYQDKLAQGIAQGIINYLNTLG</sequence>
<dbReference type="PANTHER" id="PTHR30404">
    <property type="entry name" value="N-ACETYLMURAMOYL-L-ALANINE AMIDASE"/>
    <property type="match status" value="1"/>
</dbReference>
<feature type="domain" description="MurNAc-LAA" evidence="4">
    <location>
        <begin position="377"/>
        <end position="487"/>
    </location>
</feature>
<dbReference type="CDD" id="cd02696">
    <property type="entry name" value="MurNAc-LAA"/>
    <property type="match status" value="1"/>
</dbReference>
<dbReference type="Proteomes" id="UP001464378">
    <property type="component" value="Unassembled WGS sequence"/>
</dbReference>
<dbReference type="Gene3D" id="2.60.40.3500">
    <property type="match status" value="1"/>
</dbReference>
<evidence type="ECO:0000313" key="6">
    <source>
        <dbReference type="Proteomes" id="UP001464378"/>
    </source>
</evidence>
<gene>
    <name evidence="5" type="ORF">WMO64_10910</name>
</gene>
<dbReference type="RefSeq" id="WP_294518160.1">
    <property type="nucleotide sequence ID" value="NZ_JBBMFK010000017.1"/>
</dbReference>
<evidence type="ECO:0000256" key="2">
    <source>
        <dbReference type="SAM" id="MobiDB-lite"/>
    </source>
</evidence>
<protein>
    <submittedName>
        <fullName evidence="5">N-acetylmuramoyl-L-alanine amidase</fullName>
        <ecNumber evidence="5">3.5.1.28</ecNumber>
    </submittedName>
</protein>
<dbReference type="Gene3D" id="3.30.457.10">
    <property type="entry name" value="Copper amine oxidase-like, N-terminal domain"/>
    <property type="match status" value="1"/>
</dbReference>
<feature type="region of interest" description="Disordered" evidence="2">
    <location>
        <begin position="287"/>
        <end position="316"/>
    </location>
</feature>
<accession>A0ABV1E9I3</accession>
<reference evidence="5 6" key="1">
    <citation type="submission" date="2024-03" db="EMBL/GenBank/DDBJ databases">
        <title>Human intestinal bacterial collection.</title>
        <authorList>
            <person name="Pauvert C."/>
            <person name="Hitch T.C.A."/>
            <person name="Clavel T."/>
        </authorList>
    </citation>
    <scope>NUCLEOTIDE SEQUENCE [LARGE SCALE GENOMIC DNA]</scope>
    <source>
        <strain evidence="5 6">CLA-AP-H29</strain>
    </source>
</reference>
<keyword evidence="3" id="KW-0732">Signal</keyword>
<dbReference type="SUPFAM" id="SSF53187">
    <property type="entry name" value="Zn-dependent exopeptidases"/>
    <property type="match status" value="1"/>
</dbReference>
<dbReference type="SUPFAM" id="SSF55383">
    <property type="entry name" value="Copper amine oxidase, domain N"/>
    <property type="match status" value="1"/>
</dbReference>
<name>A0ABV1E9I3_9FIRM</name>
<dbReference type="GO" id="GO:0008745">
    <property type="term" value="F:N-acetylmuramoyl-L-alanine amidase activity"/>
    <property type="evidence" value="ECO:0007669"/>
    <property type="project" value="UniProtKB-EC"/>
</dbReference>
<dbReference type="Pfam" id="PF01520">
    <property type="entry name" value="Amidase_3"/>
    <property type="match status" value="1"/>
</dbReference>
<organism evidence="5 6">
    <name type="scientific">Pseudoflavonifractor intestinihominis</name>
    <dbReference type="NCBI Taxonomy" id="3133171"/>
    <lineage>
        <taxon>Bacteria</taxon>
        <taxon>Bacillati</taxon>
        <taxon>Bacillota</taxon>
        <taxon>Clostridia</taxon>
        <taxon>Eubacteriales</taxon>
        <taxon>Oscillospiraceae</taxon>
        <taxon>Pseudoflavonifractor</taxon>
    </lineage>
</organism>
<evidence type="ECO:0000256" key="3">
    <source>
        <dbReference type="SAM" id="SignalP"/>
    </source>
</evidence>
<keyword evidence="6" id="KW-1185">Reference proteome</keyword>
<comment type="caution">
    <text evidence="5">The sequence shown here is derived from an EMBL/GenBank/DDBJ whole genome shotgun (WGS) entry which is preliminary data.</text>
</comment>
<dbReference type="EC" id="3.5.1.28" evidence="5"/>
<dbReference type="EMBL" id="JBBMFK010000017">
    <property type="protein sequence ID" value="MEQ2443973.1"/>
    <property type="molecule type" value="Genomic_DNA"/>
</dbReference>
<dbReference type="InterPro" id="IPR002508">
    <property type="entry name" value="MurNAc-LAA_cat"/>
</dbReference>
<dbReference type="PANTHER" id="PTHR30404:SF0">
    <property type="entry name" value="N-ACETYLMURAMOYL-L-ALANINE AMIDASE AMIC"/>
    <property type="match status" value="1"/>
</dbReference>
<evidence type="ECO:0000313" key="5">
    <source>
        <dbReference type="EMBL" id="MEQ2443973.1"/>
    </source>
</evidence>
<proteinExistence type="predicted"/>
<feature type="chain" id="PRO_5046199502" evidence="3">
    <location>
        <begin position="26"/>
        <end position="494"/>
    </location>
</feature>
<evidence type="ECO:0000259" key="4">
    <source>
        <dbReference type="SMART" id="SM00646"/>
    </source>
</evidence>